<feature type="domain" description="AN1-type" evidence="5">
    <location>
        <begin position="90"/>
        <end position="142"/>
    </location>
</feature>
<dbReference type="Gene3D" id="4.10.1110.10">
    <property type="entry name" value="AN1-like Zinc finger"/>
    <property type="match status" value="2"/>
</dbReference>
<evidence type="ECO:0000256" key="4">
    <source>
        <dbReference type="PROSITE-ProRule" id="PRU00449"/>
    </source>
</evidence>
<protein>
    <recommendedName>
        <fullName evidence="5">AN1-type domain-containing protein</fullName>
    </recommendedName>
</protein>
<feature type="domain" description="AN1-type" evidence="5">
    <location>
        <begin position="22"/>
        <end position="70"/>
    </location>
</feature>
<reference evidence="6 7" key="1">
    <citation type="submission" date="2022-12" db="EMBL/GenBank/DDBJ databases">
        <title>Genomic features and morphological characterization of a novel Knufia sp. strain isolated from spacecraft assembly facility.</title>
        <authorList>
            <person name="Teixeira M."/>
            <person name="Chander A.M."/>
            <person name="Stajich J.E."/>
            <person name="Venkateswaran K."/>
        </authorList>
    </citation>
    <scope>NUCLEOTIDE SEQUENCE [LARGE SCALE GENOMIC DNA]</scope>
    <source>
        <strain evidence="6 7">FJI-L2-BK-P2</strain>
    </source>
</reference>
<gene>
    <name evidence="6" type="ORF">OHC33_001693</name>
</gene>
<keyword evidence="1" id="KW-0479">Metal-binding</keyword>
<organism evidence="6 7">
    <name type="scientific">Knufia fluminis</name>
    <dbReference type="NCBI Taxonomy" id="191047"/>
    <lineage>
        <taxon>Eukaryota</taxon>
        <taxon>Fungi</taxon>
        <taxon>Dikarya</taxon>
        <taxon>Ascomycota</taxon>
        <taxon>Pezizomycotina</taxon>
        <taxon>Eurotiomycetes</taxon>
        <taxon>Chaetothyriomycetidae</taxon>
        <taxon>Chaetothyriales</taxon>
        <taxon>Trichomeriaceae</taxon>
        <taxon>Knufia</taxon>
    </lineage>
</organism>
<dbReference type="Proteomes" id="UP001316803">
    <property type="component" value="Unassembled WGS sequence"/>
</dbReference>
<dbReference type="InterPro" id="IPR000058">
    <property type="entry name" value="Znf_AN1"/>
</dbReference>
<dbReference type="PANTHER" id="PTHR14677:SF40">
    <property type="entry name" value="CDC48-ASSOCIATED UBIQUITIN-LIKE_ZINC FINGER PROTEIN 1"/>
    <property type="match status" value="1"/>
</dbReference>
<dbReference type="PROSITE" id="PS51039">
    <property type="entry name" value="ZF_AN1"/>
    <property type="match status" value="2"/>
</dbReference>
<dbReference type="GO" id="GO:0008270">
    <property type="term" value="F:zinc ion binding"/>
    <property type="evidence" value="ECO:0007669"/>
    <property type="project" value="UniProtKB-KW"/>
</dbReference>
<keyword evidence="7" id="KW-1185">Reference proteome</keyword>
<evidence type="ECO:0000256" key="2">
    <source>
        <dbReference type="ARBA" id="ARBA00022771"/>
    </source>
</evidence>
<keyword evidence="3" id="KW-0862">Zinc</keyword>
<comment type="caution">
    <text evidence="6">The sequence shown here is derived from an EMBL/GenBank/DDBJ whole genome shotgun (WGS) entry which is preliminary data.</text>
</comment>
<proteinExistence type="predicted"/>
<evidence type="ECO:0000259" key="5">
    <source>
        <dbReference type="PROSITE" id="PS51039"/>
    </source>
</evidence>
<dbReference type="SUPFAM" id="SSF118310">
    <property type="entry name" value="AN1-like Zinc finger"/>
    <property type="match status" value="2"/>
</dbReference>
<evidence type="ECO:0000256" key="1">
    <source>
        <dbReference type="ARBA" id="ARBA00022723"/>
    </source>
</evidence>
<dbReference type="EMBL" id="JAKLMC020000003">
    <property type="protein sequence ID" value="KAK5957321.1"/>
    <property type="molecule type" value="Genomic_DNA"/>
</dbReference>
<accession>A0AAN8IAX4</accession>
<dbReference type="InterPro" id="IPR057358">
    <property type="entry name" value="UBL_ZFAND1-like"/>
</dbReference>
<evidence type="ECO:0000313" key="6">
    <source>
        <dbReference type="EMBL" id="KAK5957321.1"/>
    </source>
</evidence>
<dbReference type="GO" id="GO:0005737">
    <property type="term" value="C:cytoplasm"/>
    <property type="evidence" value="ECO:0007669"/>
    <property type="project" value="TreeGrafter"/>
</dbReference>
<evidence type="ECO:0000313" key="7">
    <source>
        <dbReference type="Proteomes" id="UP001316803"/>
    </source>
</evidence>
<keyword evidence="2 4" id="KW-0863">Zinc-finger</keyword>
<sequence length="300" mass="33442">MSTSTPPPEDSSFKMYEVGDVEAIGAHCGYEYCHQLDFLPFRCQSCGGKYCLDHRTEDGHRCPNKGAWAQRRRENNTSGATLPTTEKPSLLTSQQCGSPVCKTFVHTSQNLGVHCSTCNRTYCLKHRFPEDHDCKNLTPLGARPSELAYREQREKLKLGFGKLRSWGRAKQEEIKPKPKPTSKAAQLAALNKLKQTASGDAKVPQEKRLYLHCSATDKVTKDGKPKEAAMFFNTEWKVGRILDVVAAKLGVENLNNSAQGADKILRVYHVESGEVLEFSEKVSQRMLNGNSIVLVRGLEV</sequence>
<evidence type="ECO:0000256" key="3">
    <source>
        <dbReference type="ARBA" id="ARBA00022833"/>
    </source>
</evidence>
<dbReference type="AlphaFoldDB" id="A0AAN8IAX4"/>
<dbReference type="PANTHER" id="PTHR14677">
    <property type="entry name" value="ARSENITE INDUCUBLE RNA ASSOCIATED PROTEIN AIP-1-RELATED"/>
    <property type="match status" value="1"/>
</dbReference>
<dbReference type="InterPro" id="IPR035896">
    <property type="entry name" value="AN1-like_Znf"/>
</dbReference>
<dbReference type="Pfam" id="PF25327">
    <property type="entry name" value="UBL_ZFAND1"/>
    <property type="match status" value="1"/>
</dbReference>
<dbReference type="SMART" id="SM00154">
    <property type="entry name" value="ZnF_AN1"/>
    <property type="match status" value="2"/>
</dbReference>
<name>A0AAN8IAX4_9EURO</name>
<dbReference type="Pfam" id="PF01428">
    <property type="entry name" value="zf-AN1"/>
    <property type="match status" value="2"/>
</dbReference>